<evidence type="ECO:0000313" key="6">
    <source>
        <dbReference type="RefSeq" id="XP_050923268.1"/>
    </source>
</evidence>
<dbReference type="GO" id="GO:0016020">
    <property type="term" value="C:membrane"/>
    <property type="evidence" value="ECO:0007669"/>
    <property type="project" value="InterPro"/>
</dbReference>
<dbReference type="GeneID" id="127139345"/>
<dbReference type="PANTHER" id="PTHR47049:SF5">
    <property type="entry name" value="PIEZO-TYPE MECHANOSENSITIVE ION CHANNEL COMPONENT"/>
    <property type="match status" value="1"/>
</dbReference>
<dbReference type="InterPro" id="IPR027272">
    <property type="entry name" value="Piezo"/>
</dbReference>
<feature type="transmembrane region" description="Helical" evidence="3">
    <location>
        <begin position="81"/>
        <end position="97"/>
    </location>
</feature>
<evidence type="ECO:0000256" key="1">
    <source>
        <dbReference type="SAM" id="Coils"/>
    </source>
</evidence>
<dbReference type="KEGG" id="lcf:127139345"/>
<dbReference type="Pfam" id="PF24871">
    <property type="entry name" value="Piezo_TM1-24"/>
    <property type="match status" value="1"/>
</dbReference>
<evidence type="ECO:0000256" key="3">
    <source>
        <dbReference type="SAM" id="Phobius"/>
    </source>
</evidence>
<keyword evidence="1" id="KW-0175">Coiled coil</keyword>
<evidence type="ECO:0000313" key="5">
    <source>
        <dbReference type="Proteomes" id="UP000694890"/>
    </source>
</evidence>
<feature type="transmembrane region" description="Helical" evidence="3">
    <location>
        <begin position="192"/>
        <end position="212"/>
    </location>
</feature>
<feature type="transmembrane region" description="Helical" evidence="3">
    <location>
        <begin position="462"/>
        <end position="479"/>
    </location>
</feature>
<dbReference type="GO" id="GO:0008381">
    <property type="term" value="F:mechanosensitive monoatomic ion channel activity"/>
    <property type="evidence" value="ECO:0007669"/>
    <property type="project" value="InterPro"/>
</dbReference>
<evidence type="ECO:0000256" key="2">
    <source>
        <dbReference type="SAM" id="MobiDB-lite"/>
    </source>
</evidence>
<sequence>MVAAANITSLEDDPSDKTTDEDDDDDDDDEEEEEEEEASGDEDEDDRSLPGDPDEEVSTATKAKQLAEHLKAKARKVLRDLGRVLAISLLALAGITLPSAFSAIYFLLFIGVCTWWAYHLPISHLGFNALCVMVGFFTAGHMVCLYLYQSLLAQALFPPHSLWARLFGLKDIIIPGNCSSPYDLNLNDSHDWPIYVNPGILFLLYITIATVLKTGCHGTPNQVEEEKQQEKREELEEEMVELRSWNQQKDNCEDDTQLMLLSVGTGSSRGGTVAEESQPDLGVSGVASGQQSESPFYLLGKVVMQQSYVCALIAMMVWSITYHSWLTFVLLLWACLIWILRARRHAATLCSPFILLYGLALCCLQYVWAMDLQPELPTTVGTMSLRQLGLDRAKYPCLRLGALLLFTLTFWLLVRQSVKENFSRQRKMATPLQEVTTGAEGASNDSVLKVLGGMVMSCYAKYWIYVCGGMFIMVSFAGKLVGYKIIYMLLFLLCLCLYQVYYSLWRRLLKLFWWLVVAYTMLVLISIYTYQFEDFPRYWRNFTGFTEEQLAAIGLETFALSELFTSILIPGFFLLACILQLHYFHKPFMRITNLEHVTPINKKKNSERTEQTGSDNVEVNSEEEDLVTNMDEESEDEVELMPSKWGLVMDRLLVLSRRFSDILTKVQVFLW</sequence>
<feature type="compositionally biased region" description="Acidic residues" evidence="2">
    <location>
        <begin position="10"/>
        <end position="57"/>
    </location>
</feature>
<feature type="transmembrane region" description="Helical" evidence="3">
    <location>
        <begin position="393"/>
        <end position="414"/>
    </location>
</feature>
<feature type="coiled-coil region" evidence="1">
    <location>
        <begin position="221"/>
        <end position="255"/>
    </location>
</feature>
<feature type="transmembrane region" description="Helical" evidence="3">
    <location>
        <begin position="127"/>
        <end position="148"/>
    </location>
</feature>
<feature type="transmembrane region" description="Helical" evidence="3">
    <location>
        <begin position="347"/>
        <end position="368"/>
    </location>
</feature>
<dbReference type="RefSeq" id="XP_050923268.1">
    <property type="nucleotide sequence ID" value="XM_051067311.1"/>
</dbReference>
<keyword evidence="3" id="KW-1133">Transmembrane helix</keyword>
<organism evidence="5 6">
    <name type="scientific">Lates calcarifer</name>
    <name type="common">Barramundi</name>
    <name type="synonym">Holocentrus calcarifer</name>
    <dbReference type="NCBI Taxonomy" id="8187"/>
    <lineage>
        <taxon>Eukaryota</taxon>
        <taxon>Metazoa</taxon>
        <taxon>Chordata</taxon>
        <taxon>Craniata</taxon>
        <taxon>Vertebrata</taxon>
        <taxon>Euteleostomi</taxon>
        <taxon>Actinopterygii</taxon>
        <taxon>Neopterygii</taxon>
        <taxon>Teleostei</taxon>
        <taxon>Neoteleostei</taxon>
        <taxon>Acanthomorphata</taxon>
        <taxon>Carangaria</taxon>
        <taxon>Carangaria incertae sedis</taxon>
        <taxon>Centropomidae</taxon>
        <taxon>Lates</taxon>
    </lineage>
</organism>
<feature type="non-terminal residue" evidence="6">
    <location>
        <position position="671"/>
    </location>
</feature>
<name>A0AAJ8B0T9_LATCA</name>
<proteinExistence type="predicted"/>
<feature type="transmembrane region" description="Helical" evidence="3">
    <location>
        <begin position="485"/>
        <end position="504"/>
    </location>
</feature>
<dbReference type="AlphaFoldDB" id="A0AAJ8B0T9"/>
<protein>
    <submittedName>
        <fullName evidence="6">Piezo-type mechanosensitive ion channel component 1</fullName>
    </submittedName>
</protein>
<feature type="transmembrane region" description="Helical" evidence="3">
    <location>
        <begin position="322"/>
        <end position="340"/>
    </location>
</feature>
<keyword evidence="3" id="KW-0812">Transmembrane</keyword>
<reference evidence="6" key="1">
    <citation type="submission" date="2025-08" db="UniProtKB">
        <authorList>
            <consortium name="RefSeq"/>
        </authorList>
    </citation>
    <scope>IDENTIFICATION</scope>
    <source>
        <tissue evidence="6">Brain</tissue>
    </source>
</reference>
<feature type="region of interest" description="Disordered" evidence="2">
    <location>
        <begin position="602"/>
        <end position="633"/>
    </location>
</feature>
<accession>A0AAJ8B0T9</accession>
<feature type="compositionally biased region" description="Acidic residues" evidence="2">
    <location>
        <begin position="620"/>
        <end position="633"/>
    </location>
</feature>
<dbReference type="InterPro" id="IPR056769">
    <property type="entry name" value="Piezo_TM1-24"/>
</dbReference>
<keyword evidence="3" id="KW-0472">Membrane</keyword>
<feature type="transmembrane region" description="Helical" evidence="3">
    <location>
        <begin position="563"/>
        <end position="584"/>
    </location>
</feature>
<evidence type="ECO:0000259" key="4">
    <source>
        <dbReference type="Pfam" id="PF24871"/>
    </source>
</evidence>
<dbReference type="PANTHER" id="PTHR47049">
    <property type="entry name" value="PIEZO-TYPE MECHANOSENSITIVE ION CHANNEL HOMOLOG"/>
    <property type="match status" value="1"/>
</dbReference>
<feature type="region of interest" description="Disordered" evidence="2">
    <location>
        <begin position="1"/>
        <end position="62"/>
    </location>
</feature>
<feature type="transmembrane region" description="Helical" evidence="3">
    <location>
        <begin position="511"/>
        <end position="530"/>
    </location>
</feature>
<gene>
    <name evidence="6" type="primary">LOC127139345</name>
</gene>
<dbReference type="Proteomes" id="UP000694890">
    <property type="component" value="Unplaced"/>
</dbReference>
<feature type="domain" description="Piezo TM1-24" evidence="4">
    <location>
        <begin position="27"/>
        <end position="590"/>
    </location>
</feature>